<comment type="caution">
    <text evidence="1">The sequence shown here is derived from an EMBL/GenBank/DDBJ whole genome shotgun (WGS) entry which is preliminary data.</text>
</comment>
<organism evidence="1 2">
    <name type="scientific">Brevifollis gellanilyticus</name>
    <dbReference type="NCBI Taxonomy" id="748831"/>
    <lineage>
        <taxon>Bacteria</taxon>
        <taxon>Pseudomonadati</taxon>
        <taxon>Verrucomicrobiota</taxon>
        <taxon>Verrucomicrobiia</taxon>
        <taxon>Verrucomicrobiales</taxon>
        <taxon>Verrucomicrobiaceae</taxon>
    </lineage>
</organism>
<evidence type="ECO:0000313" key="2">
    <source>
        <dbReference type="Proteomes" id="UP000321577"/>
    </source>
</evidence>
<gene>
    <name evidence="1" type="ORF">BGE01nite_02330</name>
</gene>
<evidence type="ECO:0000313" key="1">
    <source>
        <dbReference type="EMBL" id="GEP40942.1"/>
    </source>
</evidence>
<dbReference type="AlphaFoldDB" id="A0A512M2H7"/>
<keyword evidence="2" id="KW-1185">Reference proteome</keyword>
<protein>
    <recommendedName>
        <fullName evidence="3">Stress-response A/B barrel domain-containing protein</fullName>
    </recommendedName>
</protein>
<dbReference type="OrthoDB" id="8778976at2"/>
<proteinExistence type="predicted"/>
<accession>A0A512M2H7</accession>
<name>A0A512M2H7_9BACT</name>
<dbReference type="EMBL" id="BKAG01000001">
    <property type="protein sequence ID" value="GEP40942.1"/>
    <property type="molecule type" value="Genomic_DNA"/>
</dbReference>
<dbReference type="RefSeq" id="WP_146848410.1">
    <property type="nucleotide sequence ID" value="NZ_BKAG01000001.1"/>
</dbReference>
<evidence type="ECO:0008006" key="3">
    <source>
        <dbReference type="Google" id="ProtNLM"/>
    </source>
</evidence>
<dbReference type="Proteomes" id="UP000321577">
    <property type="component" value="Unassembled WGS sequence"/>
</dbReference>
<sequence length="103" mass="11947">MSHHLVQILLPLFDNQHEPLPGELHEQVKAKLTHEFGGVTAYVQAPAEGRWKDAGDETRDEMVMYEAVVDELDPAWWAQYRIVLMSHFQQKDIMVRALPILRL</sequence>
<reference evidence="1 2" key="1">
    <citation type="submission" date="2019-07" db="EMBL/GenBank/DDBJ databases">
        <title>Whole genome shotgun sequence of Brevifollis gellanilyticus NBRC 108608.</title>
        <authorList>
            <person name="Hosoyama A."/>
            <person name="Uohara A."/>
            <person name="Ohji S."/>
            <person name="Ichikawa N."/>
        </authorList>
    </citation>
    <scope>NUCLEOTIDE SEQUENCE [LARGE SCALE GENOMIC DNA]</scope>
    <source>
        <strain evidence="1 2">NBRC 108608</strain>
    </source>
</reference>